<evidence type="ECO:0000256" key="2">
    <source>
        <dbReference type="ARBA" id="ARBA00022803"/>
    </source>
</evidence>
<comment type="caution">
    <text evidence="4">The sequence shown here is derived from an EMBL/GenBank/DDBJ whole genome shotgun (WGS) entry which is preliminary data.</text>
</comment>
<feature type="compositionally biased region" description="Low complexity" evidence="3">
    <location>
        <begin position="233"/>
        <end position="243"/>
    </location>
</feature>
<dbReference type="Gene3D" id="1.25.40.10">
    <property type="entry name" value="Tetratricopeptide repeat domain"/>
    <property type="match status" value="1"/>
</dbReference>
<sequence length="249" mass="27594">LGKPQEALENALEGSANDPTLLLGYLAIGRAYLAVGVDTFNPDYYSAALWPLKTYLTYTPDDHRGLASLGRAQVNLGQYEEAITLLNYAIELQDRYTPAYLARGILNAEMGEYELAIDDLTLARRYSTATFDLLVSTGQAYFIMGDFSIIGDFNDTLDFINPAIAVANEETDLSIREIKIAECYALRAQVYENIDQLDAAIREWRWILNLENARPETRAMAETHLAELTGQGPTRTPTSSPSDTPTPTP</sequence>
<dbReference type="PANTHER" id="PTHR44858">
    <property type="entry name" value="TETRATRICOPEPTIDE REPEAT PROTEIN 6"/>
    <property type="match status" value="1"/>
</dbReference>
<dbReference type="AlphaFoldDB" id="X0XV86"/>
<dbReference type="SMART" id="SM00028">
    <property type="entry name" value="TPR"/>
    <property type="match status" value="3"/>
</dbReference>
<dbReference type="EMBL" id="BARS01044867">
    <property type="protein sequence ID" value="GAG40463.1"/>
    <property type="molecule type" value="Genomic_DNA"/>
</dbReference>
<accession>X0XV86</accession>
<name>X0XV86_9ZZZZ</name>
<dbReference type="PANTHER" id="PTHR44858:SF1">
    <property type="entry name" value="UDP-N-ACETYLGLUCOSAMINE--PEPTIDE N-ACETYLGLUCOSAMINYLTRANSFERASE SPINDLY-RELATED"/>
    <property type="match status" value="1"/>
</dbReference>
<organism evidence="4">
    <name type="scientific">marine sediment metagenome</name>
    <dbReference type="NCBI Taxonomy" id="412755"/>
    <lineage>
        <taxon>unclassified sequences</taxon>
        <taxon>metagenomes</taxon>
        <taxon>ecological metagenomes</taxon>
    </lineage>
</organism>
<dbReference type="SUPFAM" id="SSF48452">
    <property type="entry name" value="TPR-like"/>
    <property type="match status" value="1"/>
</dbReference>
<evidence type="ECO:0000256" key="3">
    <source>
        <dbReference type="SAM" id="MobiDB-lite"/>
    </source>
</evidence>
<dbReference type="Pfam" id="PF13181">
    <property type="entry name" value="TPR_8"/>
    <property type="match status" value="1"/>
</dbReference>
<feature type="non-terminal residue" evidence="4">
    <location>
        <position position="1"/>
    </location>
</feature>
<proteinExistence type="predicted"/>
<reference evidence="4" key="1">
    <citation type="journal article" date="2014" name="Front. Microbiol.">
        <title>High frequency of phylogenetically diverse reductive dehalogenase-homologous genes in deep subseafloor sedimentary metagenomes.</title>
        <authorList>
            <person name="Kawai M."/>
            <person name="Futagami T."/>
            <person name="Toyoda A."/>
            <person name="Takaki Y."/>
            <person name="Nishi S."/>
            <person name="Hori S."/>
            <person name="Arai W."/>
            <person name="Tsubouchi T."/>
            <person name="Morono Y."/>
            <person name="Uchiyama I."/>
            <person name="Ito T."/>
            <person name="Fujiyama A."/>
            <person name="Inagaki F."/>
            <person name="Takami H."/>
        </authorList>
    </citation>
    <scope>NUCLEOTIDE SEQUENCE</scope>
    <source>
        <strain evidence="4">Expedition CK06-06</strain>
    </source>
</reference>
<evidence type="ECO:0000313" key="4">
    <source>
        <dbReference type="EMBL" id="GAG40463.1"/>
    </source>
</evidence>
<dbReference type="InterPro" id="IPR011990">
    <property type="entry name" value="TPR-like_helical_dom_sf"/>
</dbReference>
<evidence type="ECO:0000256" key="1">
    <source>
        <dbReference type="ARBA" id="ARBA00022737"/>
    </source>
</evidence>
<keyword evidence="2" id="KW-0802">TPR repeat</keyword>
<keyword evidence="1" id="KW-0677">Repeat</keyword>
<feature type="region of interest" description="Disordered" evidence="3">
    <location>
        <begin position="227"/>
        <end position="249"/>
    </location>
</feature>
<dbReference type="InterPro" id="IPR019734">
    <property type="entry name" value="TPR_rpt"/>
</dbReference>
<dbReference type="InterPro" id="IPR050498">
    <property type="entry name" value="Ycf3"/>
</dbReference>
<gene>
    <name evidence="4" type="ORF">S01H1_67715</name>
</gene>
<feature type="non-terminal residue" evidence="4">
    <location>
        <position position="249"/>
    </location>
</feature>
<dbReference type="PROSITE" id="PS50005">
    <property type="entry name" value="TPR"/>
    <property type="match status" value="1"/>
</dbReference>
<protein>
    <submittedName>
        <fullName evidence="4">Uncharacterized protein</fullName>
    </submittedName>
</protein>